<dbReference type="NCBIfam" id="NF003657">
    <property type="entry name" value="PRK05289.1"/>
    <property type="match status" value="1"/>
</dbReference>
<dbReference type="InterPro" id="IPR011004">
    <property type="entry name" value="Trimer_LpxA-like_sf"/>
</dbReference>
<dbReference type="GO" id="GO:0009245">
    <property type="term" value="P:lipid A biosynthetic process"/>
    <property type="evidence" value="ECO:0007669"/>
    <property type="project" value="UniProtKB-KW"/>
</dbReference>
<proteinExistence type="inferred from homology"/>
<dbReference type="GO" id="GO:0008780">
    <property type="term" value="F:acyl-[acyl-carrier-protein]-UDP-N-acetylglucosamine O-acyltransferase activity"/>
    <property type="evidence" value="ECO:0007669"/>
    <property type="project" value="UniProtKB-EC"/>
</dbReference>
<keyword evidence="1" id="KW-0444">Lipid biosynthesis</keyword>
<dbReference type="CDD" id="cd03351">
    <property type="entry name" value="LbH_UDP-GlcNAc_AT"/>
    <property type="match status" value="1"/>
</dbReference>
<dbReference type="InterPro" id="IPR037157">
    <property type="entry name" value="Acetyltransf_C_sf"/>
</dbReference>
<comment type="caution">
    <text evidence="7">The sequence shown here is derived from an EMBL/GenBank/DDBJ whole genome shotgun (WGS) entry which is preliminary data.</text>
</comment>
<dbReference type="HAMAP" id="MF_00387">
    <property type="entry name" value="LpxA"/>
    <property type="match status" value="1"/>
</dbReference>
<evidence type="ECO:0000259" key="6">
    <source>
        <dbReference type="Pfam" id="PF13720"/>
    </source>
</evidence>
<protein>
    <submittedName>
        <fullName evidence="7">Acyl-[acyl-carrier-protein]--UDP-N-acetylglucosamine O-acyltransferase</fullName>
        <ecNumber evidence="7">2.3.1.129</ecNumber>
    </submittedName>
</protein>
<dbReference type="Gene3D" id="2.160.10.10">
    <property type="entry name" value="Hexapeptide repeat proteins"/>
    <property type="match status" value="1"/>
</dbReference>
<dbReference type="Pfam" id="PF00132">
    <property type="entry name" value="Hexapep"/>
    <property type="match status" value="2"/>
</dbReference>
<dbReference type="SUPFAM" id="SSF51161">
    <property type="entry name" value="Trimeric LpxA-like enzymes"/>
    <property type="match status" value="1"/>
</dbReference>
<dbReference type="AlphaFoldDB" id="A0A1J5S3N9"/>
<evidence type="ECO:0000256" key="3">
    <source>
        <dbReference type="ARBA" id="ARBA00022679"/>
    </source>
</evidence>
<evidence type="ECO:0000256" key="5">
    <source>
        <dbReference type="ARBA" id="ARBA00023315"/>
    </source>
</evidence>
<name>A0A1J5S3N9_9ZZZZ</name>
<dbReference type="PIRSF" id="PIRSF000456">
    <property type="entry name" value="UDP-GlcNAc_acltr"/>
    <property type="match status" value="1"/>
</dbReference>
<keyword evidence="4" id="KW-0443">Lipid metabolism</keyword>
<dbReference type="InterPro" id="IPR029098">
    <property type="entry name" value="Acetyltransf_C"/>
</dbReference>
<dbReference type="InterPro" id="IPR010137">
    <property type="entry name" value="Lipid_A_LpxA"/>
</dbReference>
<evidence type="ECO:0000256" key="2">
    <source>
        <dbReference type="ARBA" id="ARBA00022556"/>
    </source>
</evidence>
<organism evidence="7">
    <name type="scientific">mine drainage metagenome</name>
    <dbReference type="NCBI Taxonomy" id="410659"/>
    <lineage>
        <taxon>unclassified sequences</taxon>
        <taxon>metagenomes</taxon>
        <taxon>ecological metagenomes</taxon>
    </lineage>
</organism>
<evidence type="ECO:0000256" key="1">
    <source>
        <dbReference type="ARBA" id="ARBA00022516"/>
    </source>
</evidence>
<sequence length="263" mass="27986">MNELAPATIHPTAIVHPDARIGRGVEIGAYSLIGAHVEIGEGCRIGPHVVIDGHTRLGRDNQIFQFCSIGAVPQDKKYANEPTRLEIGDRNSIREFCTFNVGTIQDVGVTRLGSDNWIMAYVHLAHDCQVGDHTIFANNAQLAGHVTVGDWAILGGFTAVHQFVRIGAHSLTGIGSMLLQDLPPYVTASGNPAGPHGINSEGLKRRGFSPAAITAIRRAYKTLYKSGLKLAEAQAAIVAAAADTPELLPLCEFLGASGRGILR</sequence>
<gene>
    <name evidence="7" type="primary">lpxA_8</name>
    <name evidence="7" type="ORF">GALL_148030</name>
</gene>
<accession>A0A1J5S3N9</accession>
<evidence type="ECO:0000256" key="4">
    <source>
        <dbReference type="ARBA" id="ARBA00023098"/>
    </source>
</evidence>
<dbReference type="Gene3D" id="1.20.1180.10">
    <property type="entry name" value="Udp N-acetylglucosamine O-acyltransferase, C-terminal domain"/>
    <property type="match status" value="1"/>
</dbReference>
<dbReference type="EMBL" id="MLJW01000069">
    <property type="protein sequence ID" value="OIR03025.1"/>
    <property type="molecule type" value="Genomic_DNA"/>
</dbReference>
<dbReference type="PANTHER" id="PTHR43480:SF1">
    <property type="entry name" value="ACYL-[ACYL-CARRIER-PROTEIN]--UDP-N-ACETYLGLUCOSAMINE O-ACYLTRANSFERASE, MITOCHONDRIAL-RELATED"/>
    <property type="match status" value="1"/>
</dbReference>
<dbReference type="Pfam" id="PF13720">
    <property type="entry name" value="Acetyltransf_11"/>
    <property type="match status" value="1"/>
</dbReference>
<reference evidence="7" key="1">
    <citation type="submission" date="2016-10" db="EMBL/GenBank/DDBJ databases">
        <title>Sequence of Gallionella enrichment culture.</title>
        <authorList>
            <person name="Poehlein A."/>
            <person name="Muehling M."/>
            <person name="Daniel R."/>
        </authorList>
    </citation>
    <scope>NUCLEOTIDE SEQUENCE</scope>
</reference>
<feature type="domain" description="UDP N-acetylglucosamine O-acyltransferase C-terminal" evidence="6">
    <location>
        <begin position="181"/>
        <end position="261"/>
    </location>
</feature>
<keyword evidence="2" id="KW-0441">Lipid A biosynthesis</keyword>
<keyword evidence="5 7" id="KW-0012">Acyltransferase</keyword>
<dbReference type="NCBIfam" id="TIGR01852">
    <property type="entry name" value="lipid_A_lpxA"/>
    <property type="match status" value="1"/>
</dbReference>
<dbReference type="GO" id="GO:0016020">
    <property type="term" value="C:membrane"/>
    <property type="evidence" value="ECO:0007669"/>
    <property type="project" value="GOC"/>
</dbReference>
<dbReference type="PANTHER" id="PTHR43480">
    <property type="entry name" value="ACYL-[ACYL-CARRIER-PROTEIN]--UDP-N-ACETYLGLUCOSAMINE O-ACYLTRANSFERASE"/>
    <property type="match status" value="1"/>
</dbReference>
<keyword evidence="3 7" id="KW-0808">Transferase</keyword>
<evidence type="ECO:0000313" key="7">
    <source>
        <dbReference type="EMBL" id="OIR03025.1"/>
    </source>
</evidence>
<dbReference type="EC" id="2.3.1.129" evidence="7"/>
<dbReference type="InterPro" id="IPR001451">
    <property type="entry name" value="Hexapep"/>
</dbReference>